<name>A0ABX0NEM8_9BURK</name>
<comment type="caution">
    <text evidence="3">The sequence shown here is derived from an EMBL/GenBank/DDBJ whole genome shotgun (WGS) entry which is preliminary data.</text>
</comment>
<feature type="domain" description="Ice-binding protein C-terminal" evidence="2">
    <location>
        <begin position="167"/>
        <end position="193"/>
    </location>
</feature>
<proteinExistence type="predicted"/>
<reference evidence="3 4" key="1">
    <citation type="submission" date="2019-10" db="EMBL/GenBank/DDBJ databases">
        <title>Taxonomy of Antarctic Massilia spp.: description of Massilia rubra sp. nov., Massilia aquatica sp. nov., Massilia mucilaginosa sp. nov., Massilia frigida sp. nov. isolated from streams, lakes and regoliths.</title>
        <authorList>
            <person name="Holochova P."/>
            <person name="Sedlacek I."/>
            <person name="Kralova S."/>
            <person name="Maslanova I."/>
            <person name="Busse H.-J."/>
            <person name="Stankova E."/>
            <person name="Vrbovska V."/>
            <person name="Kovarovic V."/>
            <person name="Bartak M."/>
            <person name="Svec P."/>
            <person name="Pantucek R."/>
        </authorList>
    </citation>
    <scope>NUCLEOTIDE SEQUENCE [LARGE SCALE GENOMIC DNA]</scope>
    <source>
        <strain evidence="3 4">CCM 8695</strain>
    </source>
</reference>
<dbReference type="Proteomes" id="UP000621455">
    <property type="component" value="Unassembled WGS sequence"/>
</dbReference>
<organism evidence="3 4">
    <name type="scientific">Massilia frigida</name>
    <dbReference type="NCBI Taxonomy" id="2609281"/>
    <lineage>
        <taxon>Bacteria</taxon>
        <taxon>Pseudomonadati</taxon>
        <taxon>Pseudomonadota</taxon>
        <taxon>Betaproteobacteria</taxon>
        <taxon>Burkholderiales</taxon>
        <taxon>Oxalobacteraceae</taxon>
        <taxon>Telluria group</taxon>
        <taxon>Massilia</taxon>
    </lineage>
</organism>
<keyword evidence="1" id="KW-0472">Membrane</keyword>
<gene>
    <name evidence="3" type="ORF">F2P44_30480</name>
</gene>
<keyword evidence="1" id="KW-1133">Transmembrane helix</keyword>
<dbReference type="NCBIfam" id="TIGR02595">
    <property type="entry name" value="PEP_CTERM"/>
    <property type="match status" value="1"/>
</dbReference>
<dbReference type="EMBL" id="WHJG01000055">
    <property type="protein sequence ID" value="NHZ83562.1"/>
    <property type="molecule type" value="Genomic_DNA"/>
</dbReference>
<sequence length="198" mass="21213">MSGIDAPAAPWTQRNDAQSRLEPIAVTTSYAGSTAVSSADKFGETRTDVRLDDSVGTRGYANGDVRQIMSLTVAPRTQLIYTGYGEVSMSDAAQYGGAAFFGNAVATVTFGDQVWANGMMQDAMGHTDSGVRGEGFYLSFYNNTDTEKYTSVTLNILTRATFIAAAPVPEPATYAMFGLGTLMVGAMARRQRRRQRAA</sequence>
<evidence type="ECO:0000313" key="4">
    <source>
        <dbReference type="Proteomes" id="UP000621455"/>
    </source>
</evidence>
<keyword evidence="1" id="KW-0812">Transmembrane</keyword>
<accession>A0ABX0NEM8</accession>
<feature type="transmembrane region" description="Helical" evidence="1">
    <location>
        <begin position="171"/>
        <end position="188"/>
    </location>
</feature>
<evidence type="ECO:0000259" key="2">
    <source>
        <dbReference type="Pfam" id="PF07589"/>
    </source>
</evidence>
<dbReference type="InterPro" id="IPR013424">
    <property type="entry name" value="Ice-binding_C"/>
</dbReference>
<protein>
    <submittedName>
        <fullName evidence="3">PEP-CTERM sorting domain-containing protein</fullName>
    </submittedName>
</protein>
<dbReference type="Pfam" id="PF07589">
    <property type="entry name" value="PEP-CTERM"/>
    <property type="match status" value="1"/>
</dbReference>
<evidence type="ECO:0000313" key="3">
    <source>
        <dbReference type="EMBL" id="NHZ83562.1"/>
    </source>
</evidence>
<evidence type="ECO:0000256" key="1">
    <source>
        <dbReference type="SAM" id="Phobius"/>
    </source>
</evidence>
<keyword evidence="4" id="KW-1185">Reference proteome</keyword>